<dbReference type="EMBL" id="PFPK01000019">
    <property type="protein sequence ID" value="PIZ95159.1"/>
    <property type="molecule type" value="Genomic_DNA"/>
</dbReference>
<evidence type="ECO:0000256" key="4">
    <source>
        <dbReference type="ARBA" id="ARBA00035204"/>
    </source>
</evidence>
<keyword evidence="2 5" id="KW-0689">Ribosomal protein</keyword>
<keyword evidence="3 5" id="KW-0687">Ribonucleoprotein</keyword>
<name>A0A2M7V8N4_9BACT</name>
<dbReference type="GO" id="GO:0003735">
    <property type="term" value="F:structural constituent of ribosome"/>
    <property type="evidence" value="ECO:0007669"/>
    <property type="project" value="InterPro"/>
</dbReference>
<dbReference type="HAMAP" id="MF_00374">
    <property type="entry name" value="Ribosomal_uL29"/>
    <property type="match status" value="1"/>
</dbReference>
<gene>
    <name evidence="5 6" type="primary">rpmC</name>
    <name evidence="6" type="ORF">COX81_01695</name>
</gene>
<dbReference type="AlphaFoldDB" id="A0A2M7V8N4"/>
<evidence type="ECO:0000313" key="7">
    <source>
        <dbReference type="Proteomes" id="UP000228568"/>
    </source>
</evidence>
<dbReference type="GO" id="GO:0006412">
    <property type="term" value="P:translation"/>
    <property type="evidence" value="ECO:0007669"/>
    <property type="project" value="UniProtKB-UniRule"/>
</dbReference>
<dbReference type="Gene3D" id="1.10.287.310">
    <property type="match status" value="1"/>
</dbReference>
<evidence type="ECO:0000256" key="2">
    <source>
        <dbReference type="ARBA" id="ARBA00022980"/>
    </source>
</evidence>
<dbReference type="Pfam" id="PF00831">
    <property type="entry name" value="Ribosomal_L29"/>
    <property type="match status" value="1"/>
</dbReference>
<proteinExistence type="inferred from homology"/>
<evidence type="ECO:0000313" key="6">
    <source>
        <dbReference type="EMBL" id="PIZ95159.1"/>
    </source>
</evidence>
<organism evidence="6 7">
    <name type="scientific">Candidatus Magasanikbacteria bacterium CG_4_10_14_0_2_um_filter_37_12</name>
    <dbReference type="NCBI Taxonomy" id="1974637"/>
    <lineage>
        <taxon>Bacteria</taxon>
        <taxon>Candidatus Magasanikiibacteriota</taxon>
    </lineage>
</organism>
<reference evidence="7" key="1">
    <citation type="submission" date="2017-09" db="EMBL/GenBank/DDBJ databases">
        <title>Depth-based differentiation of microbial function through sediment-hosted aquifers and enrichment of novel symbionts in the deep terrestrial subsurface.</title>
        <authorList>
            <person name="Probst A.J."/>
            <person name="Ladd B."/>
            <person name="Jarett J.K."/>
            <person name="Geller-Mcgrath D.E."/>
            <person name="Sieber C.M.K."/>
            <person name="Emerson J.B."/>
            <person name="Anantharaman K."/>
            <person name="Thomas B.C."/>
            <person name="Malmstrom R."/>
            <person name="Stieglmeier M."/>
            <person name="Klingl A."/>
            <person name="Woyke T."/>
            <person name="Ryan C.M."/>
            <person name="Banfield J.F."/>
        </authorList>
    </citation>
    <scope>NUCLEOTIDE SEQUENCE [LARGE SCALE GENOMIC DNA]</scope>
</reference>
<evidence type="ECO:0000256" key="5">
    <source>
        <dbReference type="HAMAP-Rule" id="MF_00374"/>
    </source>
</evidence>
<evidence type="ECO:0000256" key="1">
    <source>
        <dbReference type="ARBA" id="ARBA00009254"/>
    </source>
</evidence>
<dbReference type="GO" id="GO:1990904">
    <property type="term" value="C:ribonucleoprotein complex"/>
    <property type="evidence" value="ECO:0007669"/>
    <property type="project" value="UniProtKB-KW"/>
</dbReference>
<dbReference type="NCBIfam" id="TIGR00012">
    <property type="entry name" value="L29"/>
    <property type="match status" value="1"/>
</dbReference>
<evidence type="ECO:0000256" key="3">
    <source>
        <dbReference type="ARBA" id="ARBA00023274"/>
    </source>
</evidence>
<dbReference type="InterPro" id="IPR001854">
    <property type="entry name" value="Ribosomal_uL29"/>
</dbReference>
<dbReference type="SUPFAM" id="SSF46561">
    <property type="entry name" value="Ribosomal protein L29 (L29p)"/>
    <property type="match status" value="1"/>
</dbReference>
<protein>
    <recommendedName>
        <fullName evidence="4 5">Large ribosomal subunit protein uL29</fullName>
    </recommendedName>
</protein>
<accession>A0A2M7V8N4</accession>
<dbReference type="GO" id="GO:0005840">
    <property type="term" value="C:ribosome"/>
    <property type="evidence" value="ECO:0007669"/>
    <property type="project" value="UniProtKB-KW"/>
</dbReference>
<dbReference type="InterPro" id="IPR036049">
    <property type="entry name" value="Ribosomal_uL29_sf"/>
</dbReference>
<dbReference type="Proteomes" id="UP000228568">
    <property type="component" value="Unassembled WGS sequence"/>
</dbReference>
<comment type="similarity">
    <text evidence="1 5">Belongs to the universal ribosomal protein uL29 family.</text>
</comment>
<sequence length="70" mass="8322">MDIKELQRISEKQLQTMLAEKRNDVRELRFQSSEGQLKKVRSIRVLKKEIAQIMTVLNNKQHLTNTVEEK</sequence>
<comment type="caution">
    <text evidence="6">The sequence shown here is derived from an EMBL/GenBank/DDBJ whole genome shotgun (WGS) entry which is preliminary data.</text>
</comment>